<dbReference type="Proteomes" id="UP000046373">
    <property type="component" value="Unassembled WGS sequence"/>
</dbReference>
<accession>A0A090GGV0</accession>
<evidence type="ECO:0000313" key="1">
    <source>
        <dbReference type="EMBL" id="CDX30745.1"/>
    </source>
</evidence>
<gene>
    <name evidence="1" type="ORF">MPLDJ20_140022</name>
</gene>
<organism evidence="1 2">
    <name type="scientific">Mesorhizobium plurifarium</name>
    <dbReference type="NCBI Taxonomy" id="69974"/>
    <lineage>
        <taxon>Bacteria</taxon>
        <taxon>Pseudomonadati</taxon>
        <taxon>Pseudomonadota</taxon>
        <taxon>Alphaproteobacteria</taxon>
        <taxon>Hyphomicrobiales</taxon>
        <taxon>Phyllobacteriaceae</taxon>
        <taxon>Mesorhizobium</taxon>
    </lineage>
</organism>
<name>A0A090GGV0_MESPL</name>
<evidence type="ECO:0000313" key="2">
    <source>
        <dbReference type="Proteomes" id="UP000046373"/>
    </source>
</evidence>
<dbReference type="AlphaFoldDB" id="A0A090GGV0"/>
<dbReference type="EMBL" id="CCNB01000006">
    <property type="protein sequence ID" value="CDX30745.1"/>
    <property type="molecule type" value="Genomic_DNA"/>
</dbReference>
<proteinExistence type="predicted"/>
<reference evidence="1 2" key="1">
    <citation type="submission" date="2014-08" db="EMBL/GenBank/DDBJ databases">
        <authorList>
            <person name="Moulin Lionel"/>
        </authorList>
    </citation>
    <scope>NUCLEOTIDE SEQUENCE [LARGE SCALE GENOMIC DNA]</scope>
</reference>
<sequence>MTNDKTEFLVRAPKRLQNLPLLGKPVARLPRRMRTRHGLVVASVTGTGWHAQRHPIESRMQSVWVRRRCDNTSIRARRTRGEENQHKLRTVAIQKSTPAVRRLVALLVNIYRTFAITTVDQPIGEPLLAPGCRRTR</sequence>
<protein>
    <submittedName>
        <fullName evidence="1">Uncharacterized protein</fullName>
    </submittedName>
</protein>